<dbReference type="AlphaFoldDB" id="A0A438F0W9"/>
<dbReference type="Gene3D" id="3.80.10.10">
    <property type="entry name" value="Ribonuclease Inhibitor"/>
    <property type="match status" value="4"/>
</dbReference>
<dbReference type="SMART" id="SM00369">
    <property type="entry name" value="LRR_TYP"/>
    <property type="match status" value="9"/>
</dbReference>
<evidence type="ECO:0000256" key="1">
    <source>
        <dbReference type="ARBA" id="ARBA00004236"/>
    </source>
</evidence>
<dbReference type="GO" id="GO:0009653">
    <property type="term" value="P:anatomical structure morphogenesis"/>
    <property type="evidence" value="ECO:0007669"/>
    <property type="project" value="UniProtKB-ARBA"/>
</dbReference>
<dbReference type="InterPro" id="IPR051716">
    <property type="entry name" value="Plant_RL_S/T_kinase"/>
</dbReference>
<evidence type="ECO:0000256" key="3">
    <source>
        <dbReference type="ARBA" id="ARBA00012513"/>
    </source>
</evidence>
<dbReference type="PANTHER" id="PTHR48053:SF32">
    <property type="entry name" value="LEUCINE RICH REPEAT FAMILY PROTEIN, EXPRESSED"/>
    <property type="match status" value="1"/>
</dbReference>
<dbReference type="InterPro" id="IPR008266">
    <property type="entry name" value="Tyr_kinase_AS"/>
</dbReference>
<evidence type="ECO:0000256" key="8">
    <source>
        <dbReference type="ARBA" id="ARBA00022692"/>
    </source>
</evidence>
<evidence type="ECO:0000256" key="14">
    <source>
        <dbReference type="ARBA" id="ARBA00022989"/>
    </source>
</evidence>
<evidence type="ECO:0000256" key="13">
    <source>
        <dbReference type="ARBA" id="ARBA00022840"/>
    </source>
</evidence>
<dbReference type="InterPro" id="IPR032675">
    <property type="entry name" value="LRR_dom_sf"/>
</dbReference>
<keyword evidence="15 21" id="KW-0472">Membrane</keyword>
<evidence type="ECO:0000256" key="20">
    <source>
        <dbReference type="PROSITE-ProRule" id="PRU10141"/>
    </source>
</evidence>
<evidence type="ECO:0000259" key="22">
    <source>
        <dbReference type="PROSITE" id="PS50011"/>
    </source>
</evidence>
<evidence type="ECO:0000256" key="11">
    <source>
        <dbReference type="ARBA" id="ARBA00022741"/>
    </source>
</evidence>
<comment type="catalytic activity">
    <reaction evidence="18">
        <text>L-threonyl-[protein] + ATP = O-phospho-L-threonyl-[protein] + ADP + H(+)</text>
        <dbReference type="Rhea" id="RHEA:46608"/>
        <dbReference type="Rhea" id="RHEA-COMP:11060"/>
        <dbReference type="Rhea" id="RHEA-COMP:11605"/>
        <dbReference type="ChEBI" id="CHEBI:15378"/>
        <dbReference type="ChEBI" id="CHEBI:30013"/>
        <dbReference type="ChEBI" id="CHEBI:30616"/>
        <dbReference type="ChEBI" id="CHEBI:61977"/>
        <dbReference type="ChEBI" id="CHEBI:456216"/>
        <dbReference type="EC" id="2.7.11.1"/>
    </reaction>
</comment>
<gene>
    <name evidence="23" type="primary">MIK2_55</name>
    <name evidence="23" type="ORF">CK203_069093</name>
</gene>
<dbReference type="GO" id="GO:0006952">
    <property type="term" value="P:defense response"/>
    <property type="evidence" value="ECO:0007669"/>
    <property type="project" value="UniProtKB-ARBA"/>
</dbReference>
<dbReference type="InterPro" id="IPR001611">
    <property type="entry name" value="Leu-rich_rpt"/>
</dbReference>
<evidence type="ECO:0000256" key="16">
    <source>
        <dbReference type="ARBA" id="ARBA00023170"/>
    </source>
</evidence>
<dbReference type="PROSITE" id="PS50011">
    <property type="entry name" value="PROTEIN_KINASE_DOM"/>
    <property type="match status" value="1"/>
</dbReference>
<dbReference type="EC" id="2.7.11.1" evidence="3"/>
<dbReference type="InterPro" id="IPR011009">
    <property type="entry name" value="Kinase-like_dom_sf"/>
</dbReference>
<name>A0A438F0W9_VITVI</name>
<dbReference type="FunFam" id="3.80.10.10:FF:000041">
    <property type="entry name" value="LRR receptor-like serine/threonine-protein kinase ERECTA"/>
    <property type="match status" value="1"/>
</dbReference>
<evidence type="ECO:0000256" key="15">
    <source>
        <dbReference type="ARBA" id="ARBA00023136"/>
    </source>
</evidence>
<dbReference type="PROSITE" id="PS00109">
    <property type="entry name" value="PROTEIN_KINASE_TYR"/>
    <property type="match status" value="1"/>
</dbReference>
<dbReference type="GO" id="GO:0005886">
    <property type="term" value="C:plasma membrane"/>
    <property type="evidence" value="ECO:0007669"/>
    <property type="project" value="UniProtKB-SubCell"/>
</dbReference>
<evidence type="ECO:0000313" key="23">
    <source>
        <dbReference type="EMBL" id="RVW53658.1"/>
    </source>
</evidence>
<reference evidence="23 24" key="1">
    <citation type="journal article" date="2018" name="PLoS Genet.">
        <title>Population sequencing reveals clonal diversity and ancestral inbreeding in the grapevine cultivar Chardonnay.</title>
        <authorList>
            <person name="Roach M.J."/>
            <person name="Johnson D.L."/>
            <person name="Bohlmann J."/>
            <person name="van Vuuren H.J."/>
            <person name="Jones S.J."/>
            <person name="Pretorius I.S."/>
            <person name="Schmidt S.A."/>
            <person name="Borneman A.R."/>
        </authorList>
    </citation>
    <scope>NUCLEOTIDE SEQUENCE [LARGE SCALE GENOMIC DNA]</scope>
    <source>
        <strain evidence="24">cv. Chardonnay</strain>
        <tissue evidence="23">Leaf</tissue>
    </source>
</reference>
<dbReference type="InterPro" id="IPR017441">
    <property type="entry name" value="Protein_kinase_ATP_BS"/>
</dbReference>
<dbReference type="GO" id="GO:0009791">
    <property type="term" value="P:post-embryonic development"/>
    <property type="evidence" value="ECO:0007669"/>
    <property type="project" value="UniProtKB-ARBA"/>
</dbReference>
<keyword evidence="8 21" id="KW-0812">Transmembrane</keyword>
<comment type="subcellular location">
    <subcellularLocation>
        <location evidence="1">Cell membrane</location>
    </subcellularLocation>
    <subcellularLocation>
        <location evidence="2">Membrane</location>
        <topology evidence="2">Single-pass type I membrane protein</topology>
    </subcellularLocation>
</comment>
<evidence type="ECO:0000256" key="7">
    <source>
        <dbReference type="ARBA" id="ARBA00022679"/>
    </source>
</evidence>
<evidence type="ECO:0000256" key="5">
    <source>
        <dbReference type="ARBA" id="ARBA00022553"/>
    </source>
</evidence>
<evidence type="ECO:0000256" key="17">
    <source>
        <dbReference type="ARBA" id="ARBA00023180"/>
    </source>
</evidence>
<keyword evidence="6" id="KW-0433">Leucine-rich repeat</keyword>
<dbReference type="GO" id="GO:0004674">
    <property type="term" value="F:protein serine/threonine kinase activity"/>
    <property type="evidence" value="ECO:0007669"/>
    <property type="project" value="UniProtKB-KW"/>
</dbReference>
<proteinExistence type="predicted"/>
<keyword evidence="10" id="KW-0677">Repeat</keyword>
<dbReference type="FunFam" id="3.80.10.10:FF:000095">
    <property type="entry name" value="LRR receptor-like serine/threonine-protein kinase GSO1"/>
    <property type="match status" value="1"/>
</dbReference>
<dbReference type="GO" id="GO:0099402">
    <property type="term" value="P:plant organ development"/>
    <property type="evidence" value="ECO:0007669"/>
    <property type="project" value="UniProtKB-ARBA"/>
</dbReference>
<feature type="binding site" evidence="20">
    <location>
        <position position="737"/>
    </location>
    <ligand>
        <name>ATP</name>
        <dbReference type="ChEBI" id="CHEBI:30616"/>
    </ligand>
</feature>
<dbReference type="EMBL" id="QGNW01001142">
    <property type="protein sequence ID" value="RVW53658.1"/>
    <property type="molecule type" value="Genomic_DNA"/>
</dbReference>
<feature type="transmembrane region" description="Helical" evidence="21">
    <location>
        <begin position="642"/>
        <end position="666"/>
    </location>
</feature>
<keyword evidence="13 20" id="KW-0067">ATP-binding</keyword>
<keyword evidence="5" id="KW-0597">Phosphoprotein</keyword>
<accession>A0A438F0W9</accession>
<dbReference type="GO" id="GO:0005524">
    <property type="term" value="F:ATP binding"/>
    <property type="evidence" value="ECO:0007669"/>
    <property type="project" value="UniProtKB-UniRule"/>
</dbReference>
<keyword evidence="16 23" id="KW-0675">Receptor</keyword>
<sequence>MLRNAGLDNHIVAKSTSRSSCQMEKQLIFFYFSNSSWSLANLGNLCNWTGIVCDVAGSISEINLSDAKLQGTIVEFNFSSFPNLTSLNLNTNRLNGSIPTAVANLSKLTFLDMGSNLFSGRITSEIGQLTELQYLSLHDNYLIGDIPYQLPIFKRLSNLQNLRLGSNQFSGPIPEDIGMISDLQNIEMYDNWFEGKIPSSIGQLRKLQGLDLHMNGLNSTIPTELGLCTSLTFLNLAMNSLTGVLPLSFDQSEHDIRNNLFSGKIPLEIGLLTKLNYLFLYNNTPYGSIPSEIGNLKDLFELDLSENHLSGPIPPAVGNLTKLTSLELFSNNLSGKIPMEIGNLKSLKVLDLNTNKLHGELPETLSLLNNLERLSMFTNNFSGTIPTELGKNSLKLMYVSFANNIFSGELPPGLCNGFALQHLMVNGGNNFTGPLPDCLRNCTGLTRVRLEGNQFTGNTSEVFGVHPSLEFISLSGNRFSGELLPKWGECQNLTILQMDGNKISCKIPVEFVNCVLLLILKLRNNDLSGEIPPELGNLSMLNVLDLSSNSLSGAIPPNLGKLVALQSLNLSHNNLTGKIPPSLSDMMNLSSIDFSYNALTGPIPTGDVFKQADYTGNSGLCGNAERVVPCYSNSTGGKSTKILIGITVPVCSLLVLATIIAVILIFSRRNKHPDEEAESTEKHENPMLLIWEKQGKFTFGDIVKATADLSDEYCIGKGGSGSVYKVVLPQGQTLAVKRLDISDTSDTSARNWLTNWMSFENEIRTLTEVQHRNIIKFNGFCSSKGFMYLVYKYMERGLAHALAYLHHDCYPPIVHRDVSLSNILLDSGFEPRLSDFGTARLLSPGSPNWTPVAGTYGYMAPELALTMPVTDKSDVYSFGVVALEDVLDQRLPPPTGQVAEEVLLVVSVALACTHAAPESRPTMRFVENNYQLESLLPSHTAILNKLIKPLIRKMDIMMPKFN</sequence>
<dbReference type="FunFam" id="3.80.10.10:FF:000453">
    <property type="entry name" value="Leucine-rich receptor-like protein kinase family protein"/>
    <property type="match status" value="1"/>
</dbReference>
<evidence type="ECO:0000313" key="24">
    <source>
        <dbReference type="Proteomes" id="UP000288805"/>
    </source>
</evidence>
<keyword evidence="7" id="KW-0808">Transferase</keyword>
<protein>
    <recommendedName>
        <fullName evidence="3">non-specific serine/threonine protein kinase</fullName>
        <ecNumber evidence="3">2.7.11.1</ecNumber>
    </recommendedName>
</protein>
<keyword evidence="11 20" id="KW-0547">Nucleotide-binding</keyword>
<comment type="caution">
    <text evidence="23">The sequence shown here is derived from an EMBL/GenBank/DDBJ whole genome shotgun (WGS) entry which is preliminary data.</text>
</comment>
<evidence type="ECO:0000256" key="10">
    <source>
        <dbReference type="ARBA" id="ARBA00022737"/>
    </source>
</evidence>
<dbReference type="InterPro" id="IPR000719">
    <property type="entry name" value="Prot_kinase_dom"/>
</dbReference>
<evidence type="ECO:0000256" key="2">
    <source>
        <dbReference type="ARBA" id="ARBA00004479"/>
    </source>
</evidence>
<evidence type="ECO:0000256" key="18">
    <source>
        <dbReference type="ARBA" id="ARBA00047899"/>
    </source>
</evidence>
<evidence type="ECO:0000256" key="9">
    <source>
        <dbReference type="ARBA" id="ARBA00022729"/>
    </source>
</evidence>
<dbReference type="GO" id="GO:0051707">
    <property type="term" value="P:response to other organism"/>
    <property type="evidence" value="ECO:0007669"/>
    <property type="project" value="UniProtKB-ARBA"/>
</dbReference>
<dbReference type="PROSITE" id="PS00107">
    <property type="entry name" value="PROTEIN_KINASE_ATP"/>
    <property type="match status" value="1"/>
</dbReference>
<keyword evidence="17" id="KW-0325">Glycoprotein</keyword>
<evidence type="ECO:0000256" key="6">
    <source>
        <dbReference type="ARBA" id="ARBA00022614"/>
    </source>
</evidence>
<dbReference type="Proteomes" id="UP000288805">
    <property type="component" value="Unassembled WGS sequence"/>
</dbReference>
<evidence type="ECO:0000256" key="4">
    <source>
        <dbReference type="ARBA" id="ARBA00022527"/>
    </source>
</evidence>
<dbReference type="PANTHER" id="PTHR48053">
    <property type="entry name" value="LEUCINE RICH REPEAT FAMILY PROTEIN, EXPRESSED"/>
    <property type="match status" value="1"/>
</dbReference>
<feature type="domain" description="Protein kinase" evidence="22">
    <location>
        <begin position="709"/>
        <end position="962"/>
    </location>
</feature>
<keyword evidence="9" id="KW-0732">Signal</keyword>
<keyword evidence="12 23" id="KW-0418">Kinase</keyword>
<dbReference type="Pfam" id="PF00069">
    <property type="entry name" value="Pkinase"/>
    <property type="match status" value="2"/>
</dbReference>
<dbReference type="FunFam" id="3.30.200.20:FF:000309">
    <property type="entry name" value="Leucine-rich repeat receptor protein kinase MSP1"/>
    <property type="match status" value="1"/>
</dbReference>
<dbReference type="Gene3D" id="3.30.200.20">
    <property type="entry name" value="Phosphorylase Kinase, domain 1"/>
    <property type="match status" value="1"/>
</dbReference>
<keyword evidence="14 21" id="KW-1133">Transmembrane helix</keyword>
<keyword evidence="4" id="KW-0723">Serine/threonine-protein kinase</keyword>
<evidence type="ECO:0000256" key="21">
    <source>
        <dbReference type="SAM" id="Phobius"/>
    </source>
</evidence>
<dbReference type="InterPro" id="IPR003591">
    <property type="entry name" value="Leu-rich_rpt_typical-subtyp"/>
</dbReference>
<dbReference type="SUPFAM" id="SSF52058">
    <property type="entry name" value="L domain-like"/>
    <property type="match status" value="3"/>
</dbReference>
<dbReference type="PRINTS" id="PR00019">
    <property type="entry name" value="LEURICHRPT"/>
</dbReference>
<evidence type="ECO:0000256" key="19">
    <source>
        <dbReference type="ARBA" id="ARBA00048679"/>
    </source>
</evidence>
<comment type="catalytic activity">
    <reaction evidence="19">
        <text>L-seryl-[protein] + ATP = O-phospho-L-seryl-[protein] + ADP + H(+)</text>
        <dbReference type="Rhea" id="RHEA:17989"/>
        <dbReference type="Rhea" id="RHEA-COMP:9863"/>
        <dbReference type="Rhea" id="RHEA-COMP:11604"/>
        <dbReference type="ChEBI" id="CHEBI:15378"/>
        <dbReference type="ChEBI" id="CHEBI:29999"/>
        <dbReference type="ChEBI" id="CHEBI:30616"/>
        <dbReference type="ChEBI" id="CHEBI:83421"/>
        <dbReference type="ChEBI" id="CHEBI:456216"/>
        <dbReference type="EC" id="2.7.11.1"/>
    </reaction>
</comment>
<dbReference type="FunFam" id="3.80.10.10:FF:000400">
    <property type="entry name" value="Nuclear pore complex protein NUP107"/>
    <property type="match status" value="1"/>
</dbReference>
<organism evidence="23 24">
    <name type="scientific">Vitis vinifera</name>
    <name type="common">Grape</name>
    <dbReference type="NCBI Taxonomy" id="29760"/>
    <lineage>
        <taxon>Eukaryota</taxon>
        <taxon>Viridiplantae</taxon>
        <taxon>Streptophyta</taxon>
        <taxon>Embryophyta</taxon>
        <taxon>Tracheophyta</taxon>
        <taxon>Spermatophyta</taxon>
        <taxon>Magnoliopsida</taxon>
        <taxon>eudicotyledons</taxon>
        <taxon>Gunneridae</taxon>
        <taxon>Pentapetalae</taxon>
        <taxon>rosids</taxon>
        <taxon>Vitales</taxon>
        <taxon>Vitaceae</taxon>
        <taxon>Viteae</taxon>
        <taxon>Vitis</taxon>
    </lineage>
</organism>
<dbReference type="Pfam" id="PF00560">
    <property type="entry name" value="LRR_1"/>
    <property type="match status" value="9"/>
</dbReference>
<dbReference type="SUPFAM" id="SSF56112">
    <property type="entry name" value="Protein kinase-like (PK-like)"/>
    <property type="match status" value="1"/>
</dbReference>
<dbReference type="Gene3D" id="1.10.510.10">
    <property type="entry name" value="Transferase(Phosphotransferase) domain 1"/>
    <property type="match status" value="1"/>
</dbReference>
<evidence type="ECO:0000256" key="12">
    <source>
        <dbReference type="ARBA" id="ARBA00022777"/>
    </source>
</evidence>